<dbReference type="AlphaFoldDB" id="A0AAD7DL35"/>
<protein>
    <submittedName>
        <fullName evidence="1">Uncharacterized protein</fullName>
    </submittedName>
</protein>
<reference evidence="1" key="1">
    <citation type="submission" date="2023-03" db="EMBL/GenBank/DDBJ databases">
        <title>Massive genome expansion in bonnet fungi (Mycena s.s.) driven by repeated elements and novel gene families across ecological guilds.</title>
        <authorList>
            <consortium name="Lawrence Berkeley National Laboratory"/>
            <person name="Harder C.B."/>
            <person name="Miyauchi S."/>
            <person name="Viragh M."/>
            <person name="Kuo A."/>
            <person name="Thoen E."/>
            <person name="Andreopoulos B."/>
            <person name="Lu D."/>
            <person name="Skrede I."/>
            <person name="Drula E."/>
            <person name="Henrissat B."/>
            <person name="Morin E."/>
            <person name="Kohler A."/>
            <person name="Barry K."/>
            <person name="LaButti K."/>
            <person name="Morin E."/>
            <person name="Salamov A."/>
            <person name="Lipzen A."/>
            <person name="Mereny Z."/>
            <person name="Hegedus B."/>
            <person name="Baldrian P."/>
            <person name="Stursova M."/>
            <person name="Weitz H."/>
            <person name="Taylor A."/>
            <person name="Grigoriev I.V."/>
            <person name="Nagy L.G."/>
            <person name="Martin F."/>
            <person name="Kauserud H."/>
        </authorList>
    </citation>
    <scope>NUCLEOTIDE SEQUENCE</scope>
    <source>
        <strain evidence="1">CBHHK067</strain>
    </source>
</reference>
<proteinExistence type="predicted"/>
<accession>A0AAD7DL35</accession>
<organism evidence="1 2">
    <name type="scientific">Mycena rosella</name>
    <name type="common">Pink bonnet</name>
    <name type="synonym">Agaricus rosellus</name>
    <dbReference type="NCBI Taxonomy" id="1033263"/>
    <lineage>
        <taxon>Eukaryota</taxon>
        <taxon>Fungi</taxon>
        <taxon>Dikarya</taxon>
        <taxon>Basidiomycota</taxon>
        <taxon>Agaricomycotina</taxon>
        <taxon>Agaricomycetes</taxon>
        <taxon>Agaricomycetidae</taxon>
        <taxon>Agaricales</taxon>
        <taxon>Marasmiineae</taxon>
        <taxon>Mycenaceae</taxon>
        <taxon>Mycena</taxon>
    </lineage>
</organism>
<dbReference type="EMBL" id="JARKIE010000044">
    <property type="protein sequence ID" value="KAJ7693896.1"/>
    <property type="molecule type" value="Genomic_DNA"/>
</dbReference>
<evidence type="ECO:0000313" key="2">
    <source>
        <dbReference type="Proteomes" id="UP001221757"/>
    </source>
</evidence>
<keyword evidence="2" id="KW-1185">Reference proteome</keyword>
<sequence length="160" mass="18157">MGSLRDDREKGLRPRIESRVIDDEMVDGREKVEYLRTGITMFASSIPPVCGTTDHMEKRATIGTSQPLKTRWLTVQGMKRWEERGEPYKAMQGAAAPPPAMQTRVTADVYGETIEHKAAIWRQKVLVDEAQCPQRLQISRRVVDNAIDQILWIVGGQHQS</sequence>
<comment type="caution">
    <text evidence="1">The sequence shown here is derived from an EMBL/GenBank/DDBJ whole genome shotgun (WGS) entry which is preliminary data.</text>
</comment>
<gene>
    <name evidence="1" type="ORF">B0H17DRAFT_1132276</name>
</gene>
<name>A0AAD7DL35_MYCRO</name>
<evidence type="ECO:0000313" key="1">
    <source>
        <dbReference type="EMBL" id="KAJ7693896.1"/>
    </source>
</evidence>
<dbReference type="Proteomes" id="UP001221757">
    <property type="component" value="Unassembled WGS sequence"/>
</dbReference>